<comment type="catalytic activity">
    <reaction evidence="3">
        <text>trans-4-hydroxy-L-proline = cis-4-hydroxy-D-proline</text>
        <dbReference type="Rhea" id="RHEA:21152"/>
        <dbReference type="ChEBI" id="CHEBI:57690"/>
        <dbReference type="ChEBI" id="CHEBI:58375"/>
        <dbReference type="EC" id="5.1.1.8"/>
    </reaction>
</comment>
<dbReference type="AlphaFoldDB" id="A0AAU7XAB7"/>
<dbReference type="PANTHER" id="PTHR33442">
    <property type="entry name" value="TRANS-3-HYDROXY-L-PROLINE DEHYDRATASE"/>
    <property type="match status" value="1"/>
</dbReference>
<dbReference type="InterPro" id="IPR008794">
    <property type="entry name" value="Pro_racemase_fam"/>
</dbReference>
<protein>
    <recommendedName>
        <fullName evidence="4">4-hydroxyproline epimerase</fullName>
        <ecNumber evidence="4">5.1.1.8</ecNumber>
    </recommendedName>
</protein>
<dbReference type="EMBL" id="CP158568">
    <property type="protein sequence ID" value="XBY44986.1"/>
    <property type="molecule type" value="Genomic_DNA"/>
</dbReference>
<dbReference type="GO" id="GO:0047580">
    <property type="term" value="F:4-hydroxyproline epimerase activity"/>
    <property type="evidence" value="ECO:0007669"/>
    <property type="project" value="UniProtKB-EC"/>
</dbReference>
<dbReference type="Pfam" id="PF05544">
    <property type="entry name" value="Pro_racemase"/>
    <property type="match status" value="1"/>
</dbReference>
<evidence type="ECO:0000256" key="2">
    <source>
        <dbReference type="ARBA" id="ARBA00023235"/>
    </source>
</evidence>
<dbReference type="FunFam" id="3.10.310.10:FF:000003">
    <property type="entry name" value="Proline racemase"/>
    <property type="match status" value="1"/>
</dbReference>
<dbReference type="PIRSF" id="PIRSF029792">
    <property type="entry name" value="Pro_racemase"/>
    <property type="match status" value="1"/>
</dbReference>
<keyword evidence="2" id="KW-0413">Isomerase</keyword>
<proteinExistence type="inferred from homology"/>
<evidence type="ECO:0000256" key="1">
    <source>
        <dbReference type="ARBA" id="ARBA00007529"/>
    </source>
</evidence>
<dbReference type="EC" id="5.1.1.8" evidence="4"/>
<accession>A0AAU7XAB7</accession>
<name>A0AAU7XAB7_9HYPH</name>
<reference evidence="5" key="1">
    <citation type="submission" date="2024-06" db="EMBL/GenBank/DDBJ databases">
        <title>Methylostella associata gen. nov., sp. nov., a novel Ancalomicrobiaceae-affiliated facultatively methylotrophic bacteria that feed on methanotrophs of the genus Methylococcus.</title>
        <authorList>
            <person name="Saltykova V."/>
            <person name="Danilova O.V."/>
            <person name="Oshkin I.Y."/>
            <person name="Belova S.E."/>
            <person name="Pimenov N.V."/>
            <person name="Dedysh S.N."/>
        </authorList>
    </citation>
    <scope>NUCLEOTIDE SEQUENCE</scope>
    <source>
        <strain evidence="5">S20</strain>
    </source>
</reference>
<gene>
    <name evidence="5" type="ORF">ABS361_01385</name>
</gene>
<sequence length="309" mass="32424">MRVIDSHTEGEPTRVIVEGGPDLGTGPLAERRARFARDFDHVRRFSMNEPRGFDALVGALLVPPHDPTCAVGIIFFNNVGFLGMCGHGTIGAAVTLGHMGRIGLGTHRFETPVGIVSVTLESRTRASVENVPARVFRRGVTVEVAGVGPVTGDVAWGGNWFFLVDGAPAPLELGFRRQLTAHAEAIRAALVREGVTGEGGAEIDHIELFGPPATAEGDSRNFVLCPGGEYDRSPCGTGTSAKLACLAAAGKLAPGALWVQESVVGSHFTARYRLDADGAVIPTISGRAFVTAEATLLTDPDDPFPHGLG</sequence>
<dbReference type="RefSeq" id="WP_407050079.1">
    <property type="nucleotide sequence ID" value="NZ_CP158568.1"/>
</dbReference>
<dbReference type="SUPFAM" id="SSF54506">
    <property type="entry name" value="Diaminopimelate epimerase-like"/>
    <property type="match status" value="1"/>
</dbReference>
<dbReference type="SFLD" id="SFLDS00028">
    <property type="entry name" value="Proline_Racemase"/>
    <property type="match status" value="1"/>
</dbReference>
<evidence type="ECO:0000256" key="4">
    <source>
        <dbReference type="ARBA" id="ARBA00039135"/>
    </source>
</evidence>
<evidence type="ECO:0000313" key="5">
    <source>
        <dbReference type="EMBL" id="XBY44986.1"/>
    </source>
</evidence>
<dbReference type="PANTHER" id="PTHR33442:SF1">
    <property type="entry name" value="TRANS-3-HYDROXY-L-PROLINE DEHYDRATASE"/>
    <property type="match status" value="1"/>
</dbReference>
<organism evidence="5">
    <name type="scientific">Methyloraptor flagellatus</name>
    <dbReference type="NCBI Taxonomy" id="3162530"/>
    <lineage>
        <taxon>Bacteria</taxon>
        <taxon>Pseudomonadati</taxon>
        <taxon>Pseudomonadota</taxon>
        <taxon>Alphaproteobacteria</taxon>
        <taxon>Hyphomicrobiales</taxon>
        <taxon>Ancalomicrobiaceae</taxon>
        <taxon>Methyloraptor</taxon>
    </lineage>
</organism>
<comment type="similarity">
    <text evidence="1">Belongs to the proline racemase family.</text>
</comment>
<dbReference type="KEGG" id="mflg:ABS361_01385"/>
<dbReference type="Gene3D" id="3.10.310.10">
    <property type="entry name" value="Diaminopimelate Epimerase, Chain A, domain 1"/>
    <property type="match status" value="2"/>
</dbReference>
<evidence type="ECO:0000256" key="3">
    <source>
        <dbReference type="ARBA" id="ARBA00035826"/>
    </source>
</evidence>